<keyword evidence="5 7" id="KW-0804">Transcription</keyword>
<evidence type="ECO:0000256" key="2">
    <source>
        <dbReference type="ARBA" id="ARBA00022843"/>
    </source>
</evidence>
<evidence type="ECO:0000256" key="1">
    <source>
        <dbReference type="ARBA" id="ARBA00010273"/>
    </source>
</evidence>
<feature type="region of interest" description="Disordered" evidence="8">
    <location>
        <begin position="1"/>
        <end position="47"/>
    </location>
</feature>
<reference evidence="10 11" key="1">
    <citation type="submission" date="2022-01" db="EMBL/GenBank/DDBJ databases">
        <authorList>
            <person name="Xiong W."/>
            <person name="Schranz E."/>
        </authorList>
    </citation>
    <scope>NUCLEOTIDE SEQUENCE [LARGE SCALE GENOMIC DNA]</scope>
</reference>
<accession>A0AAU9LQZ1</accession>
<comment type="caution">
    <text evidence="6">Lacks conserved residue(s) required for the propagation of feature annotation.</text>
</comment>
<dbReference type="PANTHER" id="PTHR31636">
    <property type="entry name" value="OSJNBA0084A10.13 PROTEIN-RELATED"/>
    <property type="match status" value="1"/>
</dbReference>
<dbReference type="GO" id="GO:0009740">
    <property type="term" value="P:gibberellic acid mediated signaling pathway"/>
    <property type="evidence" value="ECO:0007669"/>
    <property type="project" value="UniProtKB-UniRule"/>
</dbReference>
<dbReference type="Pfam" id="PF03514">
    <property type="entry name" value="GRAS"/>
    <property type="match status" value="1"/>
</dbReference>
<feature type="domain" description="Transcriptional factor DELLA N-terminal" evidence="9">
    <location>
        <begin position="51"/>
        <end position="116"/>
    </location>
</feature>
<evidence type="ECO:0000256" key="5">
    <source>
        <dbReference type="ARBA" id="ARBA00023163"/>
    </source>
</evidence>
<dbReference type="PROSITE" id="PS50985">
    <property type="entry name" value="GRAS"/>
    <property type="match status" value="1"/>
</dbReference>
<evidence type="ECO:0000313" key="10">
    <source>
        <dbReference type="EMBL" id="CAH1414154.1"/>
    </source>
</evidence>
<comment type="function">
    <text evidence="7">Transcriptional regulator that acts as a repressor of the gibberellin (GA) signaling pathway. Probably acts by participating in large multiprotein complexes that repress transcription of GA-inducible genes.</text>
</comment>
<dbReference type="SMART" id="SM01129">
    <property type="entry name" value="DELLA"/>
    <property type="match status" value="1"/>
</dbReference>
<keyword evidence="4 7" id="KW-0805">Transcription regulation</keyword>
<dbReference type="InterPro" id="IPR038088">
    <property type="entry name" value="DELLA_N_sf"/>
</dbReference>
<feature type="region of interest" description="SAW" evidence="6">
    <location>
        <begin position="490"/>
        <end position="565"/>
    </location>
</feature>
<evidence type="ECO:0000256" key="4">
    <source>
        <dbReference type="ARBA" id="ARBA00023015"/>
    </source>
</evidence>
<keyword evidence="2" id="KW-0832">Ubl conjugation</keyword>
<dbReference type="Pfam" id="PF12041">
    <property type="entry name" value="DELLA"/>
    <property type="match status" value="1"/>
</dbReference>
<comment type="subcellular location">
    <subcellularLocation>
        <location evidence="7">Nucleus</location>
    </subcellularLocation>
</comment>
<dbReference type="InterPro" id="IPR021914">
    <property type="entry name" value="TF_DELLA_N"/>
</dbReference>
<evidence type="ECO:0000256" key="6">
    <source>
        <dbReference type="PROSITE-ProRule" id="PRU01191"/>
    </source>
</evidence>
<evidence type="ECO:0000313" key="11">
    <source>
        <dbReference type="Proteomes" id="UP001157418"/>
    </source>
</evidence>
<dbReference type="Gene3D" id="1.10.10.1290">
    <property type="entry name" value="Transcriptional regulator DELLA, N-terminal domain"/>
    <property type="match status" value="1"/>
</dbReference>
<sequence length="602" mass="66223">MKRGQPQEDYNFNDGGGSSSAAPGGASDWRSDVPGKSNMWDETGKQDGGDDELFAMLGYNLKSSDMAEVADKIQHLEEALVNDVELSQLASDSVHYNPSNLSTWLETMMVELNPTSQQLVTDDSAMNTATAIADVPANDNATAAVQPTSVFMGNLVSVPDVVTIQSPVKRMKPSRVSVASTSNNPNAVVLVDSQDNGIRLVHTLLACARAVHEQQIQLAENLVKHAGMLAVSQPGPMKKVAGYFSEALARRIYRFRPQTPLDSPAYNDLLQTHFYEAGPYMKFAHFTANQAILEAFSGKDRVHVIDFSMKQGTQWPALMQALAVRPGGSPSFRLTGIGMAPVDSIDNMQESGWKLGQLADAIHVKFEYKPLIVQSLADIEPGMLDLRADEVIAVNSIFDFHKSLAKPGAFEKLLSTVKAMKPEIITVVEQEANHNGVDFMERFNESLNYYSTLFDSLESSCISSGSPVTYNKDKVMSEMYLGKQICNVVACEGEDRVERHETLIQWKTRFESAGFQAVHFGSNAFRQASMLLAIFAGAIGYKLEVLNGTHVAHFRRATFFLNLKELKEMEQTIHGVDNMRQLLIGTFNTSDTEFSARLGPNL</sequence>
<gene>
    <name evidence="10" type="ORF">LVIROSA_LOCUS2084</name>
</gene>
<organism evidence="10 11">
    <name type="scientific">Lactuca virosa</name>
    <dbReference type="NCBI Taxonomy" id="75947"/>
    <lineage>
        <taxon>Eukaryota</taxon>
        <taxon>Viridiplantae</taxon>
        <taxon>Streptophyta</taxon>
        <taxon>Embryophyta</taxon>
        <taxon>Tracheophyta</taxon>
        <taxon>Spermatophyta</taxon>
        <taxon>Magnoliopsida</taxon>
        <taxon>eudicotyledons</taxon>
        <taxon>Gunneridae</taxon>
        <taxon>Pentapetalae</taxon>
        <taxon>asterids</taxon>
        <taxon>campanulids</taxon>
        <taxon>Asterales</taxon>
        <taxon>Asteraceae</taxon>
        <taxon>Cichorioideae</taxon>
        <taxon>Cichorieae</taxon>
        <taxon>Lactucinae</taxon>
        <taxon>Lactuca</taxon>
    </lineage>
</organism>
<evidence type="ECO:0000256" key="7">
    <source>
        <dbReference type="RuleBase" id="RU367159"/>
    </source>
</evidence>
<dbReference type="EMBL" id="CAKMRJ010000001">
    <property type="protein sequence ID" value="CAH1414154.1"/>
    <property type="molecule type" value="Genomic_DNA"/>
</dbReference>
<dbReference type="AlphaFoldDB" id="A0AAU9LQZ1"/>
<keyword evidence="11" id="KW-1185">Reference proteome</keyword>
<dbReference type="Proteomes" id="UP001157418">
    <property type="component" value="Unassembled WGS sequence"/>
</dbReference>
<name>A0AAU9LQZ1_9ASTR</name>
<protein>
    <recommendedName>
        <fullName evidence="7">DELLA protein</fullName>
    </recommendedName>
</protein>
<evidence type="ECO:0000259" key="9">
    <source>
        <dbReference type="Pfam" id="PF12041"/>
    </source>
</evidence>
<evidence type="ECO:0000256" key="8">
    <source>
        <dbReference type="SAM" id="MobiDB-lite"/>
    </source>
</evidence>
<feature type="region of interest" description="Leucine repeat II (LRII)" evidence="6">
    <location>
        <begin position="350"/>
        <end position="382"/>
    </location>
</feature>
<dbReference type="InterPro" id="IPR005202">
    <property type="entry name" value="TF_GRAS"/>
</dbReference>
<proteinExistence type="inferred from homology"/>
<dbReference type="GO" id="GO:0005634">
    <property type="term" value="C:nucleus"/>
    <property type="evidence" value="ECO:0007669"/>
    <property type="project" value="UniProtKB-SubCell"/>
</dbReference>
<keyword evidence="3 7" id="KW-0939">Gibberellin signaling pathway</keyword>
<evidence type="ECO:0000256" key="3">
    <source>
        <dbReference type="ARBA" id="ARBA00022941"/>
    </source>
</evidence>
<comment type="caution">
    <text evidence="10">The sequence shown here is derived from an EMBL/GenBank/DDBJ whole genome shotgun (WGS) entry which is preliminary data.</text>
</comment>
<feature type="short sequence motif" description="VHIID" evidence="6">
    <location>
        <begin position="302"/>
        <end position="306"/>
    </location>
</feature>
<comment type="similarity">
    <text evidence="1 7">Belongs to the GRAS family. DELLA subfamily.</text>
</comment>
<comment type="domain">
    <text evidence="7">The DELLA motif is required for its GA-induced degradation.</text>
</comment>
<keyword evidence="7" id="KW-0539">Nucleus</keyword>